<dbReference type="EMBL" id="WWCR01000059">
    <property type="protein sequence ID" value="MYM76007.1"/>
    <property type="molecule type" value="Genomic_DNA"/>
</dbReference>
<dbReference type="RefSeq" id="WP_161052521.1">
    <property type="nucleotide sequence ID" value="NZ_WWCR01000059.1"/>
</dbReference>
<gene>
    <name evidence="1" type="ORF">GTP56_27975</name>
</gene>
<accession>A0A7X4H820</accession>
<name>A0A7X4H820_9BURK</name>
<protein>
    <submittedName>
        <fullName evidence="1">Uncharacterized protein</fullName>
    </submittedName>
</protein>
<reference evidence="1 2" key="1">
    <citation type="submission" date="2019-12" db="EMBL/GenBank/DDBJ databases">
        <title>Novel species isolated from a subtropical stream in China.</title>
        <authorList>
            <person name="Lu H."/>
        </authorList>
    </citation>
    <scope>NUCLEOTIDE SEQUENCE [LARGE SCALE GENOMIC DNA]</scope>
    <source>
        <strain evidence="1 2">FT134W</strain>
    </source>
</reference>
<proteinExistence type="predicted"/>
<organism evidence="1 2">
    <name type="scientific">Duganella margarita</name>
    <dbReference type="NCBI Taxonomy" id="2692170"/>
    <lineage>
        <taxon>Bacteria</taxon>
        <taxon>Pseudomonadati</taxon>
        <taxon>Pseudomonadota</taxon>
        <taxon>Betaproteobacteria</taxon>
        <taxon>Burkholderiales</taxon>
        <taxon>Oxalobacteraceae</taxon>
        <taxon>Telluria group</taxon>
        <taxon>Duganella</taxon>
    </lineage>
</organism>
<sequence>MNEALLHVLACERLLDREPVAVALAYCARQRILPPRVPQDIIDDAEHHRATLAAKLCDYGWWIKQLKLRNARERRRQYPCAAVPGGCRCYRVSHDQTRST</sequence>
<dbReference type="Proteomes" id="UP000469734">
    <property type="component" value="Unassembled WGS sequence"/>
</dbReference>
<comment type="caution">
    <text evidence="1">The sequence shown here is derived from an EMBL/GenBank/DDBJ whole genome shotgun (WGS) entry which is preliminary data.</text>
</comment>
<evidence type="ECO:0000313" key="1">
    <source>
        <dbReference type="EMBL" id="MYM76007.1"/>
    </source>
</evidence>
<dbReference type="AlphaFoldDB" id="A0A7X4H820"/>
<evidence type="ECO:0000313" key="2">
    <source>
        <dbReference type="Proteomes" id="UP000469734"/>
    </source>
</evidence>